<evidence type="ECO:0000256" key="3">
    <source>
        <dbReference type="SAM" id="MobiDB-lite"/>
    </source>
</evidence>
<dbReference type="AlphaFoldDB" id="A0A507QZ90"/>
<name>A0A507QZ90_MONPU</name>
<dbReference type="STRING" id="5098.A0A507QZ90"/>
<protein>
    <recommendedName>
        <fullName evidence="4">HMG box domain-containing protein</fullName>
    </recommendedName>
</protein>
<feature type="region of interest" description="Disordered" evidence="3">
    <location>
        <begin position="87"/>
        <end position="108"/>
    </location>
</feature>
<comment type="caution">
    <text evidence="5">The sequence shown here is derived from an EMBL/GenBank/DDBJ whole genome shotgun (WGS) entry which is preliminary data.</text>
</comment>
<dbReference type="PROSITE" id="PS50118">
    <property type="entry name" value="HMG_BOX_2"/>
    <property type="match status" value="1"/>
</dbReference>
<organism evidence="5 6">
    <name type="scientific">Monascus purpureus</name>
    <name type="common">Red mold</name>
    <name type="synonym">Monascus anka</name>
    <dbReference type="NCBI Taxonomy" id="5098"/>
    <lineage>
        <taxon>Eukaryota</taxon>
        <taxon>Fungi</taxon>
        <taxon>Dikarya</taxon>
        <taxon>Ascomycota</taxon>
        <taxon>Pezizomycotina</taxon>
        <taxon>Eurotiomycetes</taxon>
        <taxon>Eurotiomycetidae</taxon>
        <taxon>Eurotiales</taxon>
        <taxon>Aspergillaceae</taxon>
        <taxon>Monascus</taxon>
    </lineage>
</organism>
<feature type="domain" description="HMG box" evidence="4">
    <location>
        <begin position="108"/>
        <end position="177"/>
    </location>
</feature>
<reference evidence="5 6" key="1">
    <citation type="submission" date="2019-06" db="EMBL/GenBank/DDBJ databases">
        <title>Wine fermentation using esterase from Monascus purpureus.</title>
        <authorList>
            <person name="Geng C."/>
            <person name="Zhang Y."/>
        </authorList>
    </citation>
    <scope>NUCLEOTIDE SEQUENCE [LARGE SCALE GENOMIC DNA]</scope>
    <source>
        <strain evidence="5">HQ1</strain>
    </source>
</reference>
<dbReference type="EMBL" id="VIFY01000020">
    <property type="protein sequence ID" value="TQB75385.1"/>
    <property type="molecule type" value="Genomic_DNA"/>
</dbReference>
<feature type="compositionally biased region" description="Basic and acidic residues" evidence="3">
    <location>
        <begin position="254"/>
        <end position="291"/>
    </location>
</feature>
<gene>
    <name evidence="5" type="ORF">MPDQ_003073</name>
</gene>
<feature type="region of interest" description="Disordered" evidence="3">
    <location>
        <begin position="180"/>
        <end position="317"/>
    </location>
</feature>
<evidence type="ECO:0000313" key="6">
    <source>
        <dbReference type="Proteomes" id="UP000319663"/>
    </source>
</evidence>
<dbReference type="GO" id="GO:0003677">
    <property type="term" value="F:DNA binding"/>
    <property type="evidence" value="ECO:0007669"/>
    <property type="project" value="UniProtKB-UniRule"/>
</dbReference>
<dbReference type="Proteomes" id="UP000319663">
    <property type="component" value="Unassembled WGS sequence"/>
</dbReference>
<sequence>MSPPKEDSKAGDATITVNIDEFTRTRDSVIISLAQLQSAVSDLSRAYINHTNTVLNPGSAGIDTGITSGITSALLENGLLGRLASPGVNPEIGDKKRKKRRAHDPNAPKRALTPYFLFMKSNRARIAEELGSSATAGEVNDEGLKRWHNMPADEKEHWRSIYQDNLATYRKKMEAYKAGLPVPEDENEGKTASPPEQAAATHESEDMSSSSEEEEEDKESSPEPVKEPTPPPPSRKRRRSEAKTPKQAPSPVLTRKESPKKESPEKKKRDTAAKEKEAPKEKEKPKPKEPEVGTPARKGANGERRTRKKRKSEVTEA</sequence>
<dbReference type="InterPro" id="IPR009071">
    <property type="entry name" value="HMG_box_dom"/>
</dbReference>
<dbReference type="PANTHER" id="PTHR48112:SF5">
    <property type="entry name" value="BOX PROTEIN, PUTATIVE (AFU_ORTHOLOGUE AFUA_1G04550)-RELATED"/>
    <property type="match status" value="1"/>
</dbReference>
<dbReference type="InterPro" id="IPR036910">
    <property type="entry name" value="HMG_box_dom_sf"/>
</dbReference>
<dbReference type="GO" id="GO:0005634">
    <property type="term" value="C:nucleus"/>
    <property type="evidence" value="ECO:0007669"/>
    <property type="project" value="UniProtKB-UniRule"/>
</dbReference>
<feature type="DNA-binding region" description="HMG box" evidence="2">
    <location>
        <begin position="108"/>
        <end position="177"/>
    </location>
</feature>
<dbReference type="InterPro" id="IPR050342">
    <property type="entry name" value="HMGB"/>
</dbReference>
<keyword evidence="2" id="KW-0539">Nucleus</keyword>
<keyword evidence="6" id="KW-1185">Reference proteome</keyword>
<proteinExistence type="predicted"/>
<keyword evidence="1 2" id="KW-0238">DNA-binding</keyword>
<dbReference type="Pfam" id="PF00505">
    <property type="entry name" value="HMG_box"/>
    <property type="match status" value="1"/>
</dbReference>
<dbReference type="OrthoDB" id="5550281at2759"/>
<dbReference type="Gene3D" id="1.10.30.10">
    <property type="entry name" value="High mobility group box domain"/>
    <property type="match status" value="1"/>
</dbReference>
<evidence type="ECO:0000256" key="1">
    <source>
        <dbReference type="ARBA" id="ARBA00023125"/>
    </source>
</evidence>
<dbReference type="PANTHER" id="PTHR48112">
    <property type="entry name" value="HIGH MOBILITY GROUP PROTEIN DSP1"/>
    <property type="match status" value="1"/>
</dbReference>
<evidence type="ECO:0000256" key="2">
    <source>
        <dbReference type="PROSITE-ProRule" id="PRU00267"/>
    </source>
</evidence>
<evidence type="ECO:0000259" key="4">
    <source>
        <dbReference type="PROSITE" id="PS50118"/>
    </source>
</evidence>
<accession>A0A507QZ90</accession>
<dbReference type="SMART" id="SM00398">
    <property type="entry name" value="HMG"/>
    <property type="match status" value="1"/>
</dbReference>
<evidence type="ECO:0000313" key="5">
    <source>
        <dbReference type="EMBL" id="TQB75385.1"/>
    </source>
</evidence>
<dbReference type="SUPFAM" id="SSF47095">
    <property type="entry name" value="HMG-box"/>
    <property type="match status" value="1"/>
</dbReference>